<dbReference type="Proteomes" id="UP000053398">
    <property type="component" value="Unassembled WGS sequence"/>
</dbReference>
<keyword evidence="2" id="KW-1185">Reference proteome</keyword>
<evidence type="ECO:0000313" key="1">
    <source>
        <dbReference type="EMBL" id="KUN19507.1"/>
    </source>
</evidence>
<gene>
    <name evidence="1" type="ORF">AQJ11_32615</name>
</gene>
<name>A0A101PXH8_STRCK</name>
<dbReference type="EMBL" id="LMWP01000038">
    <property type="protein sequence ID" value="KUN19507.1"/>
    <property type="molecule type" value="Genomic_DNA"/>
</dbReference>
<protein>
    <submittedName>
        <fullName evidence="1">Uncharacterized protein</fullName>
    </submittedName>
</protein>
<dbReference type="AlphaFoldDB" id="A0A101PXH8"/>
<organism evidence="1 2">
    <name type="scientific">Streptomyces corchorusii</name>
    <name type="common">Streptomyces chibaensis</name>
    <dbReference type="NCBI Taxonomy" id="1903"/>
    <lineage>
        <taxon>Bacteria</taxon>
        <taxon>Bacillati</taxon>
        <taxon>Actinomycetota</taxon>
        <taxon>Actinomycetes</taxon>
        <taxon>Kitasatosporales</taxon>
        <taxon>Streptomycetaceae</taxon>
        <taxon>Streptomyces</taxon>
    </lineage>
</organism>
<evidence type="ECO:0000313" key="2">
    <source>
        <dbReference type="Proteomes" id="UP000053398"/>
    </source>
</evidence>
<accession>A0A101PXH8</accession>
<sequence>MSEPEYLPFAAGSLPVLLPMHFWHGTLQDRAGGEFQQSRSAVPVGEEVPWERFHELRVHATMPGVPRTTRTQRALARAAIRRDE</sequence>
<reference evidence="1 2" key="1">
    <citation type="submission" date="2015-10" db="EMBL/GenBank/DDBJ databases">
        <title>Draft genome sequence of Streptomyces corchorusii DSM 40340, type strain for the species Streptomyces corchorusii.</title>
        <authorList>
            <person name="Ruckert C."/>
            <person name="Winkler A."/>
            <person name="Kalinowski J."/>
            <person name="Kampfer P."/>
            <person name="Glaeser S."/>
        </authorList>
    </citation>
    <scope>NUCLEOTIDE SEQUENCE [LARGE SCALE GENOMIC DNA]</scope>
    <source>
        <strain evidence="1 2">DSM 40340</strain>
    </source>
</reference>
<proteinExistence type="predicted"/>
<comment type="caution">
    <text evidence="1">The sequence shown here is derived from an EMBL/GenBank/DDBJ whole genome shotgun (WGS) entry which is preliminary data.</text>
</comment>